<evidence type="ECO:0000313" key="11">
    <source>
        <dbReference type="Ensembl" id="ENSLBEP00000027615.1"/>
    </source>
</evidence>
<feature type="transmembrane region" description="Helical" evidence="7">
    <location>
        <begin position="350"/>
        <end position="375"/>
    </location>
</feature>
<accession>A0A3Q3N1A9</accession>
<keyword evidence="12" id="KW-1185">Reference proteome</keyword>
<dbReference type="AlphaFoldDB" id="A0A3Q3N1A9"/>
<dbReference type="PANTHER" id="PTHR12011">
    <property type="entry name" value="ADHESION G-PROTEIN COUPLED RECEPTOR"/>
    <property type="match status" value="1"/>
</dbReference>
<feature type="signal peptide" evidence="8">
    <location>
        <begin position="1"/>
        <end position="23"/>
    </location>
</feature>
<dbReference type="FunFam" id="1.20.1070.10:FF:000493">
    <property type="entry name" value="Adhesion G protein-coupled receptor G1"/>
    <property type="match status" value="1"/>
</dbReference>
<dbReference type="InterPro" id="IPR000832">
    <property type="entry name" value="GPCR_2_secretin-like"/>
</dbReference>
<dbReference type="InterPro" id="IPR057244">
    <property type="entry name" value="GAIN_B"/>
</dbReference>
<dbReference type="Gene3D" id="2.60.220.50">
    <property type="match status" value="1"/>
</dbReference>
<dbReference type="RefSeq" id="XP_020487166.1">
    <property type="nucleotide sequence ID" value="XM_020631510.3"/>
</dbReference>
<dbReference type="CTD" id="9289"/>
<dbReference type="GeneTree" id="ENSGT00940000154285"/>
<proteinExistence type="predicted"/>
<evidence type="ECO:0000256" key="3">
    <source>
        <dbReference type="ARBA" id="ARBA00022989"/>
    </source>
</evidence>
<sequence>MEPRLTDNLMVFFTLIIFSQGSAEIYEDLNFCGTWRHGNGPLSLNLNLSTGCDWISISASKSSLSIEGQITALCSEAKEIHLDPPGSKLESYFCLYWEPLQDQLKLQFRELNLTLCRPASLWGTCCSQLSNGPKSNESAYGILNGSVKTDLFSDKVHAAYTFKGTSITCNTLLNEENQGSAEVIFTEDKDKGSTAEVEMKKDFRGFNITSPTTTSGSAESATTVQIPQVLKNVSKSTNKVSCTFLKNNSMFQGGPVEGRILNVVEITVGNDTIENLSDPIRISFHHDVIPKKHSRKCVSWDTKKDPFQVNWVDKGCETRVKGGKHTECLCDHLTFFAVLVQMEPRPVRHLLALTAITSLGCAVSVISCIALIIFLNKKSKRCKEQCIPIHRGLAISLALLNLLFFFTGVLANVLGESLCTWVGAGLHYTLLSSFSWMSIEVFHTIWLVYMVFIPSPKPYVWNLVGFALPLLPVTILFAVGDIYGLRKVEQSEDESDPYKMCWLKNNPRALSAHYFTIAVLAILVVSGLVMLLLVYKQIRTRDEWRQNKMALFSIWGLSIVFGITWGLTFLDFGPLSDFVLFLFCILNSFQGFLLMLRFFILDRMRKRAGGSAFGSTSTGSTRQHMLQAQEKS</sequence>
<dbReference type="Ensembl" id="ENSLBET00000028934.1">
    <property type="protein sequence ID" value="ENSLBEP00000027615.1"/>
    <property type="gene ID" value="ENSLBEG00000020943.1"/>
</dbReference>
<evidence type="ECO:0000256" key="2">
    <source>
        <dbReference type="ARBA" id="ARBA00022692"/>
    </source>
</evidence>
<evidence type="ECO:0000256" key="4">
    <source>
        <dbReference type="ARBA" id="ARBA00023136"/>
    </source>
</evidence>
<dbReference type="GO" id="GO:0007166">
    <property type="term" value="P:cell surface receptor signaling pathway"/>
    <property type="evidence" value="ECO:0007669"/>
    <property type="project" value="InterPro"/>
</dbReference>
<reference evidence="11" key="1">
    <citation type="submission" date="2025-08" db="UniProtKB">
        <authorList>
            <consortium name="Ensembl"/>
        </authorList>
    </citation>
    <scope>IDENTIFICATION</scope>
</reference>
<dbReference type="InParanoid" id="A0A3Q3N1A9"/>
<dbReference type="PROSITE" id="PS50221">
    <property type="entry name" value="GAIN_B"/>
    <property type="match status" value="1"/>
</dbReference>
<organism evidence="11 12">
    <name type="scientific">Labrus bergylta</name>
    <name type="common">ballan wrasse</name>
    <dbReference type="NCBI Taxonomy" id="56723"/>
    <lineage>
        <taxon>Eukaryota</taxon>
        <taxon>Metazoa</taxon>
        <taxon>Chordata</taxon>
        <taxon>Craniata</taxon>
        <taxon>Vertebrata</taxon>
        <taxon>Euteleostomi</taxon>
        <taxon>Actinopterygii</taxon>
        <taxon>Neopterygii</taxon>
        <taxon>Teleostei</taxon>
        <taxon>Neoteleostei</taxon>
        <taxon>Acanthomorphata</taxon>
        <taxon>Eupercaria</taxon>
        <taxon>Labriformes</taxon>
        <taxon>Labridae</taxon>
        <taxon>Labrus</taxon>
    </lineage>
</organism>
<evidence type="ECO:0000259" key="10">
    <source>
        <dbReference type="PROSITE" id="PS50261"/>
    </source>
</evidence>
<feature type="transmembrane region" description="Helical" evidence="7">
    <location>
        <begin position="434"/>
        <end position="452"/>
    </location>
</feature>
<keyword evidence="3 7" id="KW-1133">Transmembrane helix</keyword>
<dbReference type="Pfam" id="PF01825">
    <property type="entry name" value="GPS"/>
    <property type="match status" value="1"/>
</dbReference>
<keyword evidence="8" id="KW-0732">Signal</keyword>
<evidence type="ECO:0000256" key="6">
    <source>
        <dbReference type="SAM" id="MobiDB-lite"/>
    </source>
</evidence>
<dbReference type="Gene3D" id="1.20.1070.10">
    <property type="entry name" value="Rhodopsin 7-helix transmembrane proteins"/>
    <property type="match status" value="1"/>
</dbReference>
<dbReference type="InterPro" id="IPR017981">
    <property type="entry name" value="GPCR_2-like_7TM"/>
</dbReference>
<dbReference type="GO" id="GO:0004930">
    <property type="term" value="F:G protein-coupled receptor activity"/>
    <property type="evidence" value="ECO:0007669"/>
    <property type="project" value="InterPro"/>
</dbReference>
<evidence type="ECO:0000313" key="12">
    <source>
        <dbReference type="Proteomes" id="UP000261660"/>
    </source>
</evidence>
<evidence type="ECO:0000256" key="1">
    <source>
        <dbReference type="ARBA" id="ARBA00004141"/>
    </source>
</evidence>
<evidence type="ECO:0000256" key="7">
    <source>
        <dbReference type="SAM" id="Phobius"/>
    </source>
</evidence>
<dbReference type="PROSITE" id="PS50261">
    <property type="entry name" value="G_PROTEIN_RECEP_F2_4"/>
    <property type="match status" value="1"/>
</dbReference>
<feature type="domain" description="G-protein coupled receptors family 2 profile 2" evidence="10">
    <location>
        <begin position="353"/>
        <end position="602"/>
    </location>
</feature>
<protein>
    <submittedName>
        <fullName evidence="11">Adhesion G protein-coupled receptor G1</fullName>
    </submittedName>
</protein>
<evidence type="ECO:0000259" key="9">
    <source>
        <dbReference type="PROSITE" id="PS50221"/>
    </source>
</evidence>
<dbReference type="PANTHER" id="PTHR12011:SF435">
    <property type="entry name" value="ADHESION G PROTEIN-COUPLED RECEPTOR G1-RELATED"/>
    <property type="match status" value="1"/>
</dbReference>
<evidence type="ECO:0000256" key="5">
    <source>
        <dbReference type="ARBA" id="ARBA00023157"/>
    </source>
</evidence>
<dbReference type="STRING" id="56723.ENSLBEP00000027615"/>
<dbReference type="Pfam" id="PF00002">
    <property type="entry name" value="7tm_2"/>
    <property type="match status" value="1"/>
</dbReference>
<dbReference type="GO" id="GO:0005886">
    <property type="term" value="C:plasma membrane"/>
    <property type="evidence" value="ECO:0007669"/>
    <property type="project" value="TreeGrafter"/>
</dbReference>
<feature type="domain" description="GAIN-B" evidence="9">
    <location>
        <begin position="203"/>
        <end position="346"/>
    </location>
</feature>
<feature type="transmembrane region" description="Helical" evidence="7">
    <location>
        <begin position="512"/>
        <end position="535"/>
    </location>
</feature>
<feature type="transmembrane region" description="Helical" evidence="7">
    <location>
        <begin position="547"/>
        <end position="567"/>
    </location>
</feature>
<reference evidence="11" key="2">
    <citation type="submission" date="2025-09" db="UniProtKB">
        <authorList>
            <consortium name="Ensembl"/>
        </authorList>
    </citation>
    <scope>IDENTIFICATION</scope>
</reference>
<comment type="subcellular location">
    <subcellularLocation>
        <location evidence="1">Membrane</location>
        <topology evidence="1">Multi-pass membrane protein</topology>
    </subcellularLocation>
</comment>
<keyword evidence="2 7" id="KW-0812">Transmembrane</keyword>
<feature type="chain" id="PRO_5018711807" evidence="8">
    <location>
        <begin position="24"/>
        <end position="632"/>
    </location>
</feature>
<dbReference type="SMART" id="SM00303">
    <property type="entry name" value="GPS"/>
    <property type="match status" value="1"/>
</dbReference>
<feature type="region of interest" description="Disordered" evidence="6">
    <location>
        <begin position="611"/>
        <end position="632"/>
    </location>
</feature>
<keyword evidence="5" id="KW-1015">Disulfide bond</keyword>
<dbReference type="RefSeq" id="XP_020487167.1">
    <property type="nucleotide sequence ID" value="XM_020631511.3"/>
</dbReference>
<dbReference type="OrthoDB" id="8951579at2759"/>
<feature type="transmembrane region" description="Helical" evidence="7">
    <location>
        <begin position="579"/>
        <end position="600"/>
    </location>
</feature>
<dbReference type="GO" id="GO:0007189">
    <property type="term" value="P:adenylate cyclase-activating G protein-coupled receptor signaling pathway"/>
    <property type="evidence" value="ECO:0007669"/>
    <property type="project" value="TreeGrafter"/>
</dbReference>
<name>A0A3Q3N1A9_9LABR</name>
<dbReference type="Proteomes" id="UP000261660">
    <property type="component" value="Unplaced"/>
</dbReference>
<dbReference type="GeneID" id="109982338"/>
<feature type="transmembrane region" description="Helical" evidence="7">
    <location>
        <begin position="395"/>
        <end position="414"/>
    </location>
</feature>
<feature type="transmembrane region" description="Helical" evidence="7">
    <location>
        <begin position="459"/>
        <end position="479"/>
    </location>
</feature>
<dbReference type="InterPro" id="IPR000203">
    <property type="entry name" value="GPS"/>
</dbReference>
<keyword evidence="4 7" id="KW-0472">Membrane</keyword>
<dbReference type="InterPro" id="IPR046338">
    <property type="entry name" value="GAIN_dom_sf"/>
</dbReference>
<evidence type="ECO:0000256" key="8">
    <source>
        <dbReference type="SAM" id="SignalP"/>
    </source>
</evidence>
<dbReference type="RefSeq" id="XP_020487165.1">
    <property type="nucleotide sequence ID" value="XM_020631509.3"/>
</dbReference>
<feature type="compositionally biased region" description="Low complexity" evidence="6">
    <location>
        <begin position="611"/>
        <end position="621"/>
    </location>
</feature>